<dbReference type="PANTHER" id="PTHR12087:SF0">
    <property type="entry name" value="ORIGIN RECOGNITION COMPLEX SUBUNIT 4"/>
    <property type="match status" value="1"/>
</dbReference>
<evidence type="ECO:0000256" key="4">
    <source>
        <dbReference type="ARBA" id="ARBA00023125"/>
    </source>
</evidence>
<accession>A0ABR3ABP0</accession>
<dbReference type="SUPFAM" id="SSF52540">
    <property type="entry name" value="P-loop containing nucleoside triphosphate hydrolases"/>
    <property type="match status" value="1"/>
</dbReference>
<feature type="region of interest" description="Disordered" evidence="6">
    <location>
        <begin position="1"/>
        <end position="167"/>
    </location>
</feature>
<evidence type="ECO:0000256" key="3">
    <source>
        <dbReference type="ARBA" id="ARBA00022705"/>
    </source>
</evidence>
<name>A0ABR3ABP0_9AGAR</name>
<dbReference type="Proteomes" id="UP001437256">
    <property type="component" value="Unassembled WGS sequence"/>
</dbReference>
<keyword evidence="3" id="KW-0235">DNA replication</keyword>
<dbReference type="Gene3D" id="3.40.50.300">
    <property type="entry name" value="P-loop containing nucleotide triphosphate hydrolases"/>
    <property type="match status" value="1"/>
</dbReference>
<evidence type="ECO:0000259" key="7">
    <source>
        <dbReference type="Pfam" id="PF13191"/>
    </source>
</evidence>
<dbReference type="PANTHER" id="PTHR12087">
    <property type="entry name" value="ORIGIN RECOGNITION COMPLEX SUBUNIT 4"/>
    <property type="match status" value="1"/>
</dbReference>
<comment type="similarity">
    <text evidence="2">Belongs to the ORC4 family.</text>
</comment>
<comment type="subcellular location">
    <subcellularLocation>
        <location evidence="1">Nucleus</location>
    </subcellularLocation>
</comment>
<evidence type="ECO:0000256" key="2">
    <source>
        <dbReference type="ARBA" id="ARBA00005334"/>
    </source>
</evidence>
<feature type="domain" description="Orc1-like AAA ATPase" evidence="7">
    <location>
        <begin position="212"/>
        <end position="362"/>
    </location>
</feature>
<feature type="compositionally biased region" description="Low complexity" evidence="6">
    <location>
        <begin position="9"/>
        <end position="48"/>
    </location>
</feature>
<dbReference type="InterPro" id="IPR027417">
    <property type="entry name" value="P-loop_NTPase"/>
</dbReference>
<dbReference type="InterPro" id="IPR041664">
    <property type="entry name" value="AAA_16"/>
</dbReference>
<dbReference type="Pfam" id="PF14629">
    <property type="entry name" value="ORC4_C"/>
    <property type="match status" value="1"/>
</dbReference>
<evidence type="ECO:0000256" key="1">
    <source>
        <dbReference type="ARBA" id="ARBA00004123"/>
    </source>
</evidence>
<protein>
    <submittedName>
        <fullName evidence="9">Origin recognition complex subunit 4</fullName>
    </submittedName>
</protein>
<dbReference type="InterPro" id="IPR016527">
    <property type="entry name" value="ORC4"/>
</dbReference>
<feature type="compositionally biased region" description="Acidic residues" evidence="6">
    <location>
        <begin position="51"/>
        <end position="61"/>
    </location>
</feature>
<gene>
    <name evidence="9" type="primary">ORC4</name>
    <name evidence="9" type="ORF">AAF712_001950</name>
</gene>
<evidence type="ECO:0000313" key="9">
    <source>
        <dbReference type="EMBL" id="KAL0070729.1"/>
    </source>
</evidence>
<keyword evidence="4" id="KW-0238">DNA-binding</keyword>
<evidence type="ECO:0000256" key="5">
    <source>
        <dbReference type="ARBA" id="ARBA00023242"/>
    </source>
</evidence>
<dbReference type="Pfam" id="PF13191">
    <property type="entry name" value="AAA_16"/>
    <property type="match status" value="1"/>
</dbReference>
<evidence type="ECO:0000259" key="8">
    <source>
        <dbReference type="Pfam" id="PF14629"/>
    </source>
</evidence>
<reference evidence="9 10" key="1">
    <citation type="submission" date="2024-05" db="EMBL/GenBank/DDBJ databases">
        <title>A draft genome resource for the thread blight pathogen Marasmius tenuissimus strain MS-2.</title>
        <authorList>
            <person name="Yulfo-Soto G.E."/>
            <person name="Baruah I.K."/>
            <person name="Amoako-Attah I."/>
            <person name="Bukari Y."/>
            <person name="Meinhardt L.W."/>
            <person name="Bailey B.A."/>
            <person name="Cohen S.P."/>
        </authorList>
    </citation>
    <scope>NUCLEOTIDE SEQUENCE [LARGE SCALE GENOMIC DNA]</scope>
    <source>
        <strain evidence="9 10">MS-2</strain>
    </source>
</reference>
<feature type="compositionally biased region" description="Polar residues" evidence="6">
    <location>
        <begin position="140"/>
        <end position="150"/>
    </location>
</feature>
<organism evidence="9 10">
    <name type="scientific">Marasmius tenuissimus</name>
    <dbReference type="NCBI Taxonomy" id="585030"/>
    <lineage>
        <taxon>Eukaryota</taxon>
        <taxon>Fungi</taxon>
        <taxon>Dikarya</taxon>
        <taxon>Basidiomycota</taxon>
        <taxon>Agaricomycotina</taxon>
        <taxon>Agaricomycetes</taxon>
        <taxon>Agaricomycetidae</taxon>
        <taxon>Agaricales</taxon>
        <taxon>Marasmiineae</taxon>
        <taxon>Marasmiaceae</taxon>
        <taxon>Marasmius</taxon>
    </lineage>
</organism>
<proteinExistence type="inferred from homology"/>
<keyword evidence="10" id="KW-1185">Reference proteome</keyword>
<dbReference type="EMBL" id="JBBXMP010000005">
    <property type="protein sequence ID" value="KAL0070729.1"/>
    <property type="molecule type" value="Genomic_DNA"/>
</dbReference>
<keyword evidence="5" id="KW-0539">Nucleus</keyword>
<feature type="domain" description="Origin recognition complex subunit 4 C-terminal" evidence="8">
    <location>
        <begin position="416"/>
        <end position="614"/>
    </location>
</feature>
<evidence type="ECO:0000313" key="10">
    <source>
        <dbReference type="Proteomes" id="UP001437256"/>
    </source>
</evidence>
<feature type="compositionally biased region" description="Acidic residues" evidence="6">
    <location>
        <begin position="113"/>
        <end position="123"/>
    </location>
</feature>
<evidence type="ECO:0000256" key="6">
    <source>
        <dbReference type="SAM" id="MobiDB-lite"/>
    </source>
</evidence>
<dbReference type="InterPro" id="IPR032705">
    <property type="entry name" value="ORC4_C"/>
</dbReference>
<sequence>MPPKRKATETQATTARATRSTARTRTALPTTQAQPARTRSTRRTVAAPTEKEEEPGSEDELNIVSHQGEPSKPARSAPKSRKRTQPTKSKQVDDAKPTTTRKQTKKRVIIEDPAPDDEEEEPDREAPRKKRRLDTHEPAKSTTSTTQSPKLASPPAAICPPSPQKSNVKALSSSEIATALSVQKRAVLHKLQHPTIPVCVDNGEEEDTNTTAITQVTGLLEGTVYRGEGNSCMVLGPRGSGKSQIIEQCIAGLSEEPIVIRLSGWVQYNDRLAIREIAYQLNQQAATQFSFDNEADEDDPFADNAAQEGGTDFSVPASHLHTLISCIPTLSRPTIVILDAFDLFTFHARQSMLYSLLDTVQSCRAGSENKGMAVIGLTTRMDTINLFEKRVKSRFSGRMIRTAPPKQVEGWIRVARDMLLPSAKDYPGLKSNAAFHTQWSRRVDEFLKDEKTVKIFKETFTLIRDVRVLSKLLTATVLSLTPKSPWPTSALLEKSVETQRVRVPFPQLPNMSYPSLCLLVASMRAENLGYPALTFEMLHTIVRDEIRGSTSAPVQLNGMSIGMHKVSRKLLMCAFEHMITVKIFVVSAAVSANTSREFIKYRCAVQRADVDKAVGFNGQHGLKSWWKKVKGN</sequence>
<comment type="caution">
    <text evidence="9">The sequence shown here is derived from an EMBL/GenBank/DDBJ whole genome shotgun (WGS) entry which is preliminary data.</text>
</comment>